<evidence type="ECO:0000256" key="2">
    <source>
        <dbReference type="ARBA" id="ARBA00008817"/>
    </source>
</evidence>
<dbReference type="InterPro" id="IPR036869">
    <property type="entry name" value="J_dom_sf"/>
</dbReference>
<evidence type="ECO:0000256" key="4">
    <source>
        <dbReference type="ARBA" id="ARBA00020721"/>
    </source>
</evidence>
<dbReference type="FunFam" id="1.10.287.110:FF:000006">
    <property type="entry name" value="Import inner membrane translocase subunit TIM16"/>
    <property type="match status" value="1"/>
</dbReference>
<feature type="region of interest" description="Disordered" evidence="14">
    <location>
        <begin position="110"/>
        <end position="141"/>
    </location>
</feature>
<reference evidence="15 16" key="1">
    <citation type="submission" date="2019-07" db="EMBL/GenBank/DDBJ databases">
        <authorList>
            <person name="Friedrich A."/>
            <person name="Schacherer J."/>
        </authorList>
    </citation>
    <scope>NUCLEOTIDE SEQUENCE [LARGE SCALE GENOMIC DNA]</scope>
</reference>
<comment type="similarity">
    <text evidence="2">Belongs to the TIM16/PAM16 family.</text>
</comment>
<keyword evidence="8" id="KW-0811">Translocation</keyword>
<evidence type="ECO:0000256" key="6">
    <source>
        <dbReference type="ARBA" id="ARBA00022792"/>
    </source>
</evidence>
<dbReference type="InterPro" id="IPR005341">
    <property type="entry name" value="Tim16"/>
</dbReference>
<protein>
    <recommendedName>
        <fullName evidence="4">Mitochondrial import inner membrane translocase subunit TIM16</fullName>
    </recommendedName>
    <alternativeName>
        <fullName evidence="3">Mitochondrial import inner membrane translocase subunit tim16</fullName>
    </alternativeName>
    <alternativeName>
        <fullName evidence="12 13">Presequence translocated-associated motor subunit PAM16</fullName>
    </alternativeName>
</protein>
<evidence type="ECO:0000256" key="13">
    <source>
        <dbReference type="ARBA" id="ARBA00031407"/>
    </source>
</evidence>
<evidence type="ECO:0000256" key="10">
    <source>
        <dbReference type="ARBA" id="ARBA00023136"/>
    </source>
</evidence>
<evidence type="ECO:0000256" key="8">
    <source>
        <dbReference type="ARBA" id="ARBA00023010"/>
    </source>
</evidence>
<dbReference type="Proteomes" id="UP000478008">
    <property type="component" value="Unassembled WGS sequence"/>
</dbReference>
<keyword evidence="5" id="KW-0813">Transport</keyword>
<keyword evidence="16" id="KW-1185">Reference proteome</keyword>
<dbReference type="AlphaFoldDB" id="A0A7D9H186"/>
<keyword evidence="10" id="KW-0472">Membrane</keyword>
<evidence type="ECO:0000313" key="15">
    <source>
        <dbReference type="EMBL" id="VUG18048.1"/>
    </source>
</evidence>
<dbReference type="PANTHER" id="PTHR12388">
    <property type="entry name" value="MITOCHONDRIA ASSOCIATED GRANULOCYTE MACROPHAGE CSF SIGNALING MOLECULE"/>
    <property type="match status" value="1"/>
</dbReference>
<comment type="subcellular location">
    <subcellularLocation>
        <location evidence="1">Mitochondrion inner membrane</location>
        <topology evidence="1">Peripheral membrane protein</topology>
    </subcellularLocation>
</comment>
<accession>A0A7D9H186</accession>
<keyword evidence="9" id="KW-0496">Mitochondrion</keyword>
<dbReference type="Gene3D" id="1.10.287.110">
    <property type="entry name" value="DnaJ domain"/>
    <property type="match status" value="1"/>
</dbReference>
<evidence type="ECO:0000256" key="3">
    <source>
        <dbReference type="ARBA" id="ARBA00013571"/>
    </source>
</evidence>
<sequence>MAHRILMRVVLTGAKVFGKAFTEAYRQAAAATTAQQAAGTTKSSSTRARDAEITLDESCKILDIDKHDMSLSNAQKKFDYLFDVNSKEKGGSFYVQSKVFRAMERIKQELEETNKSDKIKGDSKDENTNEGKSVNDTKKSG</sequence>
<evidence type="ECO:0000256" key="9">
    <source>
        <dbReference type="ARBA" id="ARBA00023128"/>
    </source>
</evidence>
<evidence type="ECO:0000256" key="7">
    <source>
        <dbReference type="ARBA" id="ARBA00022927"/>
    </source>
</evidence>
<evidence type="ECO:0000256" key="14">
    <source>
        <dbReference type="SAM" id="MobiDB-lite"/>
    </source>
</evidence>
<evidence type="ECO:0000256" key="5">
    <source>
        <dbReference type="ARBA" id="ARBA00022448"/>
    </source>
</evidence>
<dbReference type="GO" id="GO:0030150">
    <property type="term" value="P:protein import into mitochondrial matrix"/>
    <property type="evidence" value="ECO:0007669"/>
    <property type="project" value="InterPro"/>
</dbReference>
<dbReference type="Pfam" id="PF03656">
    <property type="entry name" value="Pam16"/>
    <property type="match status" value="1"/>
</dbReference>
<organism evidence="15 16">
    <name type="scientific">Dekkera bruxellensis</name>
    <name type="common">Brettanomyces custersii</name>
    <dbReference type="NCBI Taxonomy" id="5007"/>
    <lineage>
        <taxon>Eukaryota</taxon>
        <taxon>Fungi</taxon>
        <taxon>Dikarya</taxon>
        <taxon>Ascomycota</taxon>
        <taxon>Saccharomycotina</taxon>
        <taxon>Pichiomycetes</taxon>
        <taxon>Pichiales</taxon>
        <taxon>Pichiaceae</taxon>
        <taxon>Brettanomyces</taxon>
    </lineage>
</organism>
<dbReference type="PANTHER" id="PTHR12388:SF0">
    <property type="entry name" value="MITOCHONDRIAL IMPORT INNER MEMBRANE TRANSLOCASE SUBUNIT TIM16"/>
    <property type="match status" value="1"/>
</dbReference>
<keyword evidence="7" id="KW-0653">Protein transport</keyword>
<evidence type="ECO:0000313" key="16">
    <source>
        <dbReference type="Proteomes" id="UP000478008"/>
    </source>
</evidence>
<dbReference type="GO" id="GO:0005744">
    <property type="term" value="C:TIM23 mitochondrial import inner membrane translocase complex"/>
    <property type="evidence" value="ECO:0007669"/>
    <property type="project" value="InterPro"/>
</dbReference>
<evidence type="ECO:0000256" key="1">
    <source>
        <dbReference type="ARBA" id="ARBA00004637"/>
    </source>
</evidence>
<comment type="function">
    <text evidence="11">Essential component of the PAM complex, a complex required for the translocation of transit peptide-containing proteins from the inner membrane into the mitochondrial matrix in an ATP-dependent manner. In the complex, it is required to regulate activity of mtHSP70 (SSC1) via its interaction with PAM18/TIM14. May act by positioning PAM18/TIM14 in juxtaposition to mtHSP70 at the translocon to maximize ATPase stimulation.</text>
</comment>
<gene>
    <name evidence="15" type="primary">PAM16</name>
    <name evidence="15" type="ORF">DEBR0S3_01024G</name>
</gene>
<name>A0A7D9H186_DEKBR</name>
<evidence type="ECO:0000256" key="11">
    <source>
        <dbReference type="ARBA" id="ARBA00025080"/>
    </source>
</evidence>
<dbReference type="EMBL" id="CABFWN010000003">
    <property type="protein sequence ID" value="VUG18048.1"/>
    <property type="molecule type" value="Genomic_DNA"/>
</dbReference>
<keyword evidence="6" id="KW-0999">Mitochondrion inner membrane</keyword>
<proteinExistence type="inferred from homology"/>
<evidence type="ECO:0000256" key="12">
    <source>
        <dbReference type="ARBA" id="ARBA00030422"/>
    </source>
</evidence>